<name>A0A8J6KDX0_ELECQ</name>
<accession>A0A8J6KDX0</accession>
<organism evidence="1 2">
    <name type="scientific">Eleutherodactylus coqui</name>
    <name type="common">Puerto Rican coqui</name>
    <dbReference type="NCBI Taxonomy" id="57060"/>
    <lineage>
        <taxon>Eukaryota</taxon>
        <taxon>Metazoa</taxon>
        <taxon>Chordata</taxon>
        <taxon>Craniata</taxon>
        <taxon>Vertebrata</taxon>
        <taxon>Euteleostomi</taxon>
        <taxon>Amphibia</taxon>
        <taxon>Batrachia</taxon>
        <taxon>Anura</taxon>
        <taxon>Neobatrachia</taxon>
        <taxon>Hyloidea</taxon>
        <taxon>Eleutherodactylidae</taxon>
        <taxon>Eleutherodactylinae</taxon>
        <taxon>Eleutherodactylus</taxon>
        <taxon>Eleutherodactylus</taxon>
    </lineage>
</organism>
<keyword evidence="2" id="KW-1185">Reference proteome</keyword>
<protein>
    <submittedName>
        <fullName evidence="1">Uncharacterized protein</fullName>
    </submittedName>
</protein>
<comment type="caution">
    <text evidence="1">The sequence shown here is derived from an EMBL/GenBank/DDBJ whole genome shotgun (WGS) entry which is preliminary data.</text>
</comment>
<gene>
    <name evidence="1" type="ORF">GDO78_007735</name>
</gene>
<dbReference type="Proteomes" id="UP000770717">
    <property type="component" value="Unassembled WGS sequence"/>
</dbReference>
<dbReference type="EMBL" id="WNTK01000003">
    <property type="protein sequence ID" value="KAG9488090.1"/>
    <property type="molecule type" value="Genomic_DNA"/>
</dbReference>
<dbReference type="AlphaFoldDB" id="A0A8J6KDX0"/>
<evidence type="ECO:0000313" key="1">
    <source>
        <dbReference type="EMBL" id="KAG9488090.1"/>
    </source>
</evidence>
<evidence type="ECO:0000313" key="2">
    <source>
        <dbReference type="Proteomes" id="UP000770717"/>
    </source>
</evidence>
<reference evidence="1" key="1">
    <citation type="thesis" date="2020" institute="ProQuest LLC" country="789 East Eisenhower Parkway, Ann Arbor, MI, USA">
        <title>Comparative Genomics and Chromosome Evolution.</title>
        <authorList>
            <person name="Mudd A.B."/>
        </authorList>
    </citation>
    <scope>NUCLEOTIDE SEQUENCE</scope>
    <source>
        <strain evidence="1">HN-11 Male</strain>
        <tissue evidence="1">Kidney and liver</tissue>
    </source>
</reference>
<sequence length="101" mass="11638">MRNLLFSLHNYMESETCVLLVETLTHACDKKCLPKQKNMERGTSQRCLWRVMYCISSSEEEGEHGQHSGQELPLYGHECDCLFLLKAPTFLRLTILCKPSS</sequence>
<dbReference type="OrthoDB" id="6359816at2759"/>
<proteinExistence type="predicted"/>